<evidence type="ECO:0000256" key="16">
    <source>
        <dbReference type="ARBA" id="ARBA00032853"/>
    </source>
</evidence>
<evidence type="ECO:0000256" key="1">
    <source>
        <dbReference type="ARBA" id="ARBA00001946"/>
    </source>
</evidence>
<evidence type="ECO:0000256" key="17">
    <source>
        <dbReference type="ARBA" id="ARBA00048623"/>
    </source>
</evidence>
<accession>A0ABY2XAA1</accession>
<dbReference type="RefSeq" id="WP_138863863.1">
    <property type="nucleotide sequence ID" value="NZ_VCPC01000002.1"/>
</dbReference>
<dbReference type="EC" id="2.7.8.26" evidence="5 19"/>
<evidence type="ECO:0000256" key="11">
    <source>
        <dbReference type="ARBA" id="ARBA00022842"/>
    </source>
</evidence>
<reference evidence="20 21" key="1">
    <citation type="submission" date="2019-05" db="EMBL/GenBank/DDBJ databases">
        <title>Marivita sp. nov. isolated from sea sediment.</title>
        <authorList>
            <person name="Kim W."/>
        </authorList>
    </citation>
    <scope>NUCLEOTIDE SEQUENCE [LARGE SCALE GENOMIC DNA]</scope>
    <source>
        <strain evidence="20 21">CAU 1492</strain>
    </source>
</reference>
<evidence type="ECO:0000256" key="2">
    <source>
        <dbReference type="ARBA" id="ARBA00004651"/>
    </source>
</evidence>
<keyword evidence="11 19" id="KW-0460">Magnesium</keyword>
<keyword evidence="9 19" id="KW-0808">Transferase</keyword>
<evidence type="ECO:0000256" key="7">
    <source>
        <dbReference type="ARBA" id="ARBA00022475"/>
    </source>
</evidence>
<comment type="cofactor">
    <cofactor evidence="1 19">
        <name>Mg(2+)</name>
        <dbReference type="ChEBI" id="CHEBI:18420"/>
    </cofactor>
</comment>
<proteinExistence type="inferred from homology"/>
<comment type="catalytic activity">
    <reaction evidence="18 19">
        <text>alpha-ribazole 5'-phosphate + adenosylcob(III)inamide-GDP = adenosylcob(III)alamin 5'-phosphate + GMP + H(+)</text>
        <dbReference type="Rhea" id="RHEA:23560"/>
        <dbReference type="ChEBI" id="CHEBI:15378"/>
        <dbReference type="ChEBI" id="CHEBI:57918"/>
        <dbReference type="ChEBI" id="CHEBI:58115"/>
        <dbReference type="ChEBI" id="CHEBI:60487"/>
        <dbReference type="ChEBI" id="CHEBI:60493"/>
        <dbReference type="EC" id="2.7.8.26"/>
    </reaction>
</comment>
<keyword evidence="10 19" id="KW-0812">Transmembrane</keyword>
<evidence type="ECO:0000256" key="5">
    <source>
        <dbReference type="ARBA" id="ARBA00013200"/>
    </source>
</evidence>
<evidence type="ECO:0000256" key="19">
    <source>
        <dbReference type="HAMAP-Rule" id="MF_00719"/>
    </source>
</evidence>
<dbReference type="PANTHER" id="PTHR34148">
    <property type="entry name" value="ADENOSYLCOBINAMIDE-GDP RIBAZOLETRANSFERASE"/>
    <property type="match status" value="1"/>
</dbReference>
<comment type="function">
    <text evidence="14 19">Joins adenosylcobinamide-GDP and alpha-ribazole to generate adenosylcobalamin (Ado-cobalamin). Also synthesizes adenosylcobalamin 5'-phosphate from adenosylcobinamide-GDP and alpha-ribazole 5'-phosphate.</text>
</comment>
<dbReference type="Proteomes" id="UP001191082">
    <property type="component" value="Unassembled WGS sequence"/>
</dbReference>
<sequence length="252" mass="25671">MPENDKADRARDILVALALLTRLPLPRLPDAAFQRQARVVWAFPLAGLVVGGLAALAGVLALHAGLPAMVAAGLALVVQCAATGAMHEDGLADTLDGLWGGHTRERRLEIMKDSTVGAYGAIALVLSLGLRWALIAALLPVAPGAIVAAACLSRAGMPVLMAALPHARDFGLSHGVGRPTARACAIGLSLGLALAWLAAGAEVVTGALLGALALAWLARQARKRIGGQTGDILGASQQLGEIAMLLAFAAHL</sequence>
<feature type="transmembrane region" description="Helical" evidence="19">
    <location>
        <begin position="116"/>
        <end position="139"/>
    </location>
</feature>
<keyword evidence="21" id="KW-1185">Reference proteome</keyword>
<feature type="transmembrane region" description="Helical" evidence="19">
    <location>
        <begin position="203"/>
        <end position="218"/>
    </location>
</feature>
<organism evidence="20 21">
    <name type="scientific">Arenibacterium halophilum</name>
    <dbReference type="NCBI Taxonomy" id="2583821"/>
    <lineage>
        <taxon>Bacteria</taxon>
        <taxon>Pseudomonadati</taxon>
        <taxon>Pseudomonadota</taxon>
        <taxon>Alphaproteobacteria</taxon>
        <taxon>Rhodobacterales</taxon>
        <taxon>Paracoccaceae</taxon>
        <taxon>Arenibacterium</taxon>
    </lineage>
</organism>
<dbReference type="HAMAP" id="MF_00719">
    <property type="entry name" value="CobS"/>
    <property type="match status" value="1"/>
</dbReference>
<keyword evidence="7 19" id="KW-1003">Cell membrane</keyword>
<dbReference type="Pfam" id="PF02654">
    <property type="entry name" value="CobS"/>
    <property type="match status" value="1"/>
</dbReference>
<evidence type="ECO:0000256" key="18">
    <source>
        <dbReference type="ARBA" id="ARBA00049504"/>
    </source>
</evidence>
<keyword evidence="13 19" id="KW-0472">Membrane</keyword>
<comment type="subcellular location">
    <subcellularLocation>
        <location evidence="2 19">Cell membrane</location>
        <topology evidence="2 19">Multi-pass membrane protein</topology>
    </subcellularLocation>
</comment>
<evidence type="ECO:0000256" key="9">
    <source>
        <dbReference type="ARBA" id="ARBA00022679"/>
    </source>
</evidence>
<evidence type="ECO:0000256" key="13">
    <source>
        <dbReference type="ARBA" id="ARBA00023136"/>
    </source>
</evidence>
<evidence type="ECO:0000256" key="14">
    <source>
        <dbReference type="ARBA" id="ARBA00025228"/>
    </source>
</evidence>
<evidence type="ECO:0000256" key="10">
    <source>
        <dbReference type="ARBA" id="ARBA00022692"/>
    </source>
</evidence>
<evidence type="ECO:0000256" key="3">
    <source>
        <dbReference type="ARBA" id="ARBA00004663"/>
    </source>
</evidence>
<dbReference type="GO" id="GO:0051073">
    <property type="term" value="F:adenosylcobinamide-GDP ribazoletransferase activity"/>
    <property type="evidence" value="ECO:0007669"/>
    <property type="project" value="UniProtKB-EC"/>
</dbReference>
<protein>
    <recommendedName>
        <fullName evidence="6 19">Adenosylcobinamide-GDP ribazoletransferase</fullName>
        <ecNumber evidence="5 19">2.7.8.26</ecNumber>
    </recommendedName>
    <alternativeName>
        <fullName evidence="16 19">Cobalamin synthase</fullName>
    </alternativeName>
    <alternativeName>
        <fullName evidence="15 19">Cobalamin-5'-phosphate synthase</fullName>
    </alternativeName>
</protein>
<dbReference type="NCBIfam" id="TIGR00317">
    <property type="entry name" value="cobS"/>
    <property type="match status" value="1"/>
</dbReference>
<comment type="pathway">
    <text evidence="3 19">Cofactor biosynthesis; adenosylcobalamin biosynthesis; adenosylcobalamin from cob(II)yrinate a,c-diamide: step 7/7.</text>
</comment>
<comment type="caution">
    <text evidence="20">The sequence shown here is derived from an EMBL/GenBank/DDBJ whole genome shotgun (WGS) entry which is preliminary data.</text>
</comment>
<dbReference type="InterPro" id="IPR003805">
    <property type="entry name" value="CobS"/>
</dbReference>
<dbReference type="PANTHER" id="PTHR34148:SF1">
    <property type="entry name" value="ADENOSYLCOBINAMIDE-GDP RIBAZOLETRANSFERASE"/>
    <property type="match status" value="1"/>
</dbReference>
<comment type="catalytic activity">
    <reaction evidence="17 19">
        <text>alpha-ribazole + adenosylcob(III)inamide-GDP = adenosylcob(III)alamin + GMP + H(+)</text>
        <dbReference type="Rhea" id="RHEA:16049"/>
        <dbReference type="ChEBI" id="CHEBI:10329"/>
        <dbReference type="ChEBI" id="CHEBI:15378"/>
        <dbReference type="ChEBI" id="CHEBI:18408"/>
        <dbReference type="ChEBI" id="CHEBI:58115"/>
        <dbReference type="ChEBI" id="CHEBI:60487"/>
        <dbReference type="EC" id="2.7.8.26"/>
    </reaction>
</comment>
<feature type="transmembrane region" description="Helical" evidence="19">
    <location>
        <begin position="145"/>
        <end position="167"/>
    </location>
</feature>
<evidence type="ECO:0000313" key="20">
    <source>
        <dbReference type="EMBL" id="TMV13307.1"/>
    </source>
</evidence>
<evidence type="ECO:0000256" key="6">
    <source>
        <dbReference type="ARBA" id="ARBA00015850"/>
    </source>
</evidence>
<evidence type="ECO:0000256" key="4">
    <source>
        <dbReference type="ARBA" id="ARBA00010561"/>
    </source>
</evidence>
<dbReference type="EMBL" id="VCPC01000002">
    <property type="protein sequence ID" value="TMV13307.1"/>
    <property type="molecule type" value="Genomic_DNA"/>
</dbReference>
<evidence type="ECO:0000313" key="21">
    <source>
        <dbReference type="Proteomes" id="UP001191082"/>
    </source>
</evidence>
<comment type="similarity">
    <text evidence="4 19">Belongs to the CobS family.</text>
</comment>
<gene>
    <name evidence="19 20" type="primary">cobS</name>
    <name evidence="20" type="ORF">FGK64_11175</name>
</gene>
<keyword evidence="12 19" id="KW-1133">Transmembrane helix</keyword>
<evidence type="ECO:0000256" key="8">
    <source>
        <dbReference type="ARBA" id="ARBA00022573"/>
    </source>
</evidence>
<feature type="transmembrane region" description="Helical" evidence="19">
    <location>
        <begin position="41"/>
        <end position="62"/>
    </location>
</feature>
<keyword evidence="8 19" id="KW-0169">Cobalamin biosynthesis</keyword>
<name>A0ABY2XAA1_9RHOB</name>
<evidence type="ECO:0000256" key="15">
    <source>
        <dbReference type="ARBA" id="ARBA00032605"/>
    </source>
</evidence>
<evidence type="ECO:0000256" key="12">
    <source>
        <dbReference type="ARBA" id="ARBA00022989"/>
    </source>
</evidence>